<accession>A0ABU1XHZ3</accession>
<gene>
    <name evidence="2" type="ORF">J2W56_003911</name>
</gene>
<organism evidence="2 3">
    <name type="scientific">Nocardia kruczakiae</name>
    <dbReference type="NCBI Taxonomy" id="261477"/>
    <lineage>
        <taxon>Bacteria</taxon>
        <taxon>Bacillati</taxon>
        <taxon>Actinomycetota</taxon>
        <taxon>Actinomycetes</taxon>
        <taxon>Mycobacteriales</taxon>
        <taxon>Nocardiaceae</taxon>
        <taxon>Nocardia</taxon>
    </lineage>
</organism>
<reference evidence="2 3" key="1">
    <citation type="submission" date="2023-07" db="EMBL/GenBank/DDBJ databases">
        <title>Sorghum-associated microbial communities from plants grown in Nebraska, USA.</title>
        <authorList>
            <person name="Schachtman D."/>
        </authorList>
    </citation>
    <scope>NUCLEOTIDE SEQUENCE [LARGE SCALE GENOMIC DNA]</scope>
    <source>
        <strain evidence="2 3">4272</strain>
    </source>
</reference>
<dbReference type="GO" id="GO:0003677">
    <property type="term" value="F:DNA binding"/>
    <property type="evidence" value="ECO:0007669"/>
    <property type="project" value="UniProtKB-KW"/>
</dbReference>
<dbReference type="Proteomes" id="UP001251217">
    <property type="component" value="Unassembled WGS sequence"/>
</dbReference>
<comment type="caution">
    <text evidence="2">The sequence shown here is derived from an EMBL/GenBank/DDBJ whole genome shotgun (WGS) entry which is preliminary data.</text>
</comment>
<protein>
    <submittedName>
        <fullName evidence="2">DNA-binding XRE family transcriptional regulator</fullName>
    </submittedName>
</protein>
<dbReference type="SUPFAM" id="SSF47413">
    <property type="entry name" value="lambda repressor-like DNA-binding domains"/>
    <property type="match status" value="1"/>
</dbReference>
<evidence type="ECO:0000259" key="1">
    <source>
        <dbReference type="PROSITE" id="PS50943"/>
    </source>
</evidence>
<evidence type="ECO:0000313" key="2">
    <source>
        <dbReference type="EMBL" id="MDR7170160.1"/>
    </source>
</evidence>
<keyword evidence="2" id="KW-0238">DNA-binding</keyword>
<name>A0ABU1XHZ3_9NOCA</name>
<dbReference type="Gene3D" id="1.10.260.40">
    <property type="entry name" value="lambda repressor-like DNA-binding domains"/>
    <property type="match status" value="1"/>
</dbReference>
<dbReference type="RefSeq" id="WP_310403888.1">
    <property type="nucleotide sequence ID" value="NZ_JAVDWW010000006.1"/>
</dbReference>
<dbReference type="EMBL" id="JAVDWW010000006">
    <property type="protein sequence ID" value="MDR7170160.1"/>
    <property type="molecule type" value="Genomic_DNA"/>
</dbReference>
<dbReference type="InterPro" id="IPR010982">
    <property type="entry name" value="Lambda_DNA-bd_dom_sf"/>
</dbReference>
<proteinExistence type="predicted"/>
<evidence type="ECO:0000313" key="3">
    <source>
        <dbReference type="Proteomes" id="UP001251217"/>
    </source>
</evidence>
<dbReference type="CDD" id="cd00093">
    <property type="entry name" value="HTH_XRE"/>
    <property type="match status" value="1"/>
</dbReference>
<feature type="domain" description="HTH cro/C1-type" evidence="1">
    <location>
        <begin position="11"/>
        <end position="42"/>
    </location>
</feature>
<keyword evidence="3" id="KW-1185">Reference proteome</keyword>
<dbReference type="PROSITE" id="PS50943">
    <property type="entry name" value="HTH_CROC1"/>
    <property type="match status" value="1"/>
</dbReference>
<sequence length="449" mass="49001">MIVSTWTKAEVRALRQAALRMTQEEFAEFVGFKVETVQKWEQKATTDRPVRGRSAEALDTVYQRLSHAQEQRFWIHLHGARPATNWHPVLSGAAPVVASGYTPGSTESRAVEREVDEEVRRRDFGKLAATGAVAFLSGDQARIEMSDAHRLLSTVDALEQQDQHTGGAELVDFAIDQLERAKYTLHTSTYDSKTGVAFTSATGELAVLTGWLAYDADRHRLAQRCFADAMALGTEADNDDLIADTCLCAANQSIALARAGKGSPHKALQLVGRARDLMRGRPPGRIHALIAVREAQAEAALGDRITFGRAIATAWREMDHAAQFEAIEDCPQWLRFMNHAEIGGHEARGYGDVGDLSRSLELYTIAADQQAGTRNAINLRAWIATTRAQMGDVAGALETGTPVITDLSTVASTRTLRVLEPVRLAADDVAAGDTFRHQFDALTQKAITG</sequence>
<dbReference type="InterPro" id="IPR001387">
    <property type="entry name" value="Cro/C1-type_HTH"/>
</dbReference>